<sequence>MSKVKVRTGTRFRASRADSHYDVIVIGSGMGGLTTAAFLSLLGQKVAVMEQHYTAGGFTHAYDREGFEWDVGVHYIGEVHKPSTLRRVFDVVSEGRLQWAEMAPEYDRIILGKEEYGFIAGRENFAAMLKERFPQEGQAIDRYIELIREMSRKTPRFFAGQAMPPLLARAYNLIRPLLLPKAFFQTTREVLENLTGNQQLISVLTGQWGDYGQTPTDAAFIMHALIAKHYLAGGAYPVGGASAIARTIIPTIQKSGGEVFTYADVDEIIVRNNRACGVRLANGTELTAERVVSNAGFWNTTQRLLPAEVRKKLGTERWAEQVQRSSAHYCIYAGFDGTAEELGLSTTNLWIYPSADHEGNLQRYYDDPEQEFPVVYISFPSAKDPDWNNRFPGKSTVEIVTVARHEWFSQWAGSTWNQRGEEYDQIKAKVSERLLEKLYERLPQLREKLVFQELSTPLSSDWFQKSSAGEIYGLDHFVDRFKKPFLHPVTPVKNLYMTGADVMTAGVGGALMAGMMTACAMQGRKAGDVLKLLKEWQPPTTEAPCGNATASAKTTTQSVGAR</sequence>
<dbReference type="AlphaFoldDB" id="A0A9X3ATT9"/>
<name>A0A9X3ATT9_9GAMM</name>
<keyword evidence="1" id="KW-0285">Flavoprotein</keyword>
<evidence type="ECO:0000313" key="9">
    <source>
        <dbReference type="EMBL" id="MCT7360588.1"/>
    </source>
</evidence>
<evidence type="ECO:0000256" key="4">
    <source>
        <dbReference type="ARBA" id="ARBA00022857"/>
    </source>
</evidence>
<dbReference type="Proteomes" id="UP001147830">
    <property type="component" value="Unassembled WGS sequence"/>
</dbReference>
<dbReference type="SUPFAM" id="SSF51905">
    <property type="entry name" value="FAD/NAD(P)-binding domain"/>
    <property type="match status" value="1"/>
</dbReference>
<dbReference type="Gene3D" id="3.50.50.60">
    <property type="entry name" value="FAD/NAD(P)-binding domain"/>
    <property type="match status" value="2"/>
</dbReference>
<gene>
    <name evidence="9" type="ORF">NYR02_16320</name>
</gene>
<keyword evidence="3" id="KW-0274">FAD</keyword>
<protein>
    <submittedName>
        <fullName evidence="9">NAD(P)/FAD-dependent oxidoreductase</fullName>
    </submittedName>
</protein>
<reference evidence="9" key="1">
    <citation type="journal article" date="2022" name="Front. Microbiol.">
        <title>Genome-based taxonomic rearrangement of Oceanobacter-related bacteria including the description of Thalassolituus hydrocarbonoclasticus sp. nov. and Thalassolituus pacificus sp. nov. and emended description of the genus Thalassolituus.</title>
        <authorList>
            <person name="Dong C."/>
            <person name="Wei L."/>
            <person name="Wang J."/>
            <person name="Lai Q."/>
            <person name="Huang Z."/>
            <person name="Shao Z."/>
        </authorList>
    </citation>
    <scope>NUCLEOTIDE SEQUENCE</scope>
    <source>
        <strain evidence="9">59MF3M-4</strain>
    </source>
</reference>
<dbReference type="InterPro" id="IPR036188">
    <property type="entry name" value="FAD/NAD-bd_sf"/>
</dbReference>
<evidence type="ECO:0000256" key="3">
    <source>
        <dbReference type="ARBA" id="ARBA00022827"/>
    </source>
</evidence>
<accession>A0A9X3ATT9</accession>
<evidence type="ECO:0000256" key="7">
    <source>
        <dbReference type="SAM" id="Phobius"/>
    </source>
</evidence>
<feature type="transmembrane region" description="Helical" evidence="7">
    <location>
        <begin position="21"/>
        <end position="42"/>
    </location>
</feature>
<evidence type="ECO:0000256" key="6">
    <source>
        <dbReference type="SAM" id="MobiDB-lite"/>
    </source>
</evidence>
<dbReference type="InterPro" id="IPR052206">
    <property type="entry name" value="Retinol_saturase"/>
</dbReference>
<keyword evidence="7" id="KW-0472">Membrane</keyword>
<dbReference type="PANTHER" id="PTHR46091:SF3">
    <property type="entry name" value="AMINE OXIDASE DOMAIN-CONTAINING PROTEIN"/>
    <property type="match status" value="1"/>
</dbReference>
<dbReference type="InterPro" id="IPR002937">
    <property type="entry name" value="Amino_oxidase"/>
</dbReference>
<reference evidence="9" key="2">
    <citation type="submission" date="2022-08" db="EMBL/GenBank/DDBJ databases">
        <authorList>
            <person name="Dong C."/>
        </authorList>
    </citation>
    <scope>NUCLEOTIDE SEQUENCE</scope>
    <source>
        <strain evidence="9">59MF3M-4</strain>
    </source>
</reference>
<dbReference type="Pfam" id="PF01593">
    <property type="entry name" value="Amino_oxidase"/>
    <property type="match status" value="1"/>
</dbReference>
<keyword evidence="7" id="KW-0812">Transmembrane</keyword>
<evidence type="ECO:0000313" key="10">
    <source>
        <dbReference type="Proteomes" id="UP001147830"/>
    </source>
</evidence>
<keyword evidence="2" id="KW-0732">Signal</keyword>
<evidence type="ECO:0000256" key="2">
    <source>
        <dbReference type="ARBA" id="ARBA00022729"/>
    </source>
</evidence>
<proteinExistence type="predicted"/>
<keyword evidence="4" id="KW-0521">NADP</keyword>
<dbReference type="RefSeq" id="WP_260977419.1">
    <property type="nucleotide sequence ID" value="NZ_JAOANI010000028.1"/>
</dbReference>
<evidence type="ECO:0000256" key="5">
    <source>
        <dbReference type="ARBA" id="ARBA00023027"/>
    </source>
</evidence>
<keyword evidence="10" id="KW-1185">Reference proteome</keyword>
<evidence type="ECO:0000256" key="1">
    <source>
        <dbReference type="ARBA" id="ARBA00022630"/>
    </source>
</evidence>
<organism evidence="9 10">
    <name type="scientific">Thalassolituus pacificus</name>
    <dbReference type="NCBI Taxonomy" id="2975440"/>
    <lineage>
        <taxon>Bacteria</taxon>
        <taxon>Pseudomonadati</taxon>
        <taxon>Pseudomonadota</taxon>
        <taxon>Gammaproteobacteria</taxon>
        <taxon>Oceanospirillales</taxon>
        <taxon>Oceanospirillaceae</taxon>
        <taxon>Thalassolituus</taxon>
    </lineage>
</organism>
<feature type="compositionally biased region" description="Polar residues" evidence="6">
    <location>
        <begin position="548"/>
        <end position="562"/>
    </location>
</feature>
<dbReference type="PANTHER" id="PTHR46091">
    <property type="entry name" value="BLR7054 PROTEIN"/>
    <property type="match status" value="1"/>
</dbReference>
<evidence type="ECO:0000259" key="8">
    <source>
        <dbReference type="Pfam" id="PF01593"/>
    </source>
</evidence>
<dbReference type="EMBL" id="JAOANI010000028">
    <property type="protein sequence ID" value="MCT7360588.1"/>
    <property type="molecule type" value="Genomic_DNA"/>
</dbReference>
<feature type="domain" description="Amine oxidase" evidence="8">
    <location>
        <begin position="30"/>
        <end position="521"/>
    </location>
</feature>
<keyword evidence="5" id="KW-0520">NAD</keyword>
<dbReference type="GO" id="GO:0016491">
    <property type="term" value="F:oxidoreductase activity"/>
    <property type="evidence" value="ECO:0007669"/>
    <property type="project" value="InterPro"/>
</dbReference>
<feature type="region of interest" description="Disordered" evidence="6">
    <location>
        <begin position="541"/>
        <end position="562"/>
    </location>
</feature>
<comment type="caution">
    <text evidence="9">The sequence shown here is derived from an EMBL/GenBank/DDBJ whole genome shotgun (WGS) entry which is preliminary data.</text>
</comment>
<keyword evidence="7" id="KW-1133">Transmembrane helix</keyword>